<dbReference type="SMART" id="SM00564">
    <property type="entry name" value="PQQ"/>
    <property type="match status" value="4"/>
</dbReference>
<dbReference type="GO" id="GO:0016607">
    <property type="term" value="C:nuclear speck"/>
    <property type="evidence" value="ECO:0007669"/>
    <property type="project" value="UniProtKB-SubCell"/>
</dbReference>
<feature type="region of interest" description="Disordered" evidence="17">
    <location>
        <begin position="412"/>
        <end position="440"/>
    </location>
</feature>
<evidence type="ECO:0000256" key="17">
    <source>
        <dbReference type="SAM" id="MobiDB-lite"/>
    </source>
</evidence>
<feature type="region of interest" description="Disordered" evidence="17">
    <location>
        <begin position="700"/>
        <end position="719"/>
    </location>
</feature>
<dbReference type="SMART" id="SM00355">
    <property type="entry name" value="ZnF_C2H2"/>
    <property type="match status" value="3"/>
</dbReference>
<feature type="compositionally biased region" description="Basic residues" evidence="17">
    <location>
        <begin position="1368"/>
        <end position="1381"/>
    </location>
</feature>
<proteinExistence type="predicted"/>
<feature type="compositionally biased region" description="Polar residues" evidence="17">
    <location>
        <begin position="978"/>
        <end position="994"/>
    </location>
</feature>
<dbReference type="SMART" id="SM00320">
    <property type="entry name" value="WD40"/>
    <property type="match status" value="6"/>
</dbReference>
<feature type="region of interest" description="Disordered" evidence="17">
    <location>
        <begin position="66"/>
        <end position="157"/>
    </location>
</feature>
<evidence type="ECO:0000256" key="6">
    <source>
        <dbReference type="ARBA" id="ARBA00022723"/>
    </source>
</evidence>
<dbReference type="PANTHER" id="PTHR14435:SF2">
    <property type="entry name" value="ZINC FINGER PROTEIN 106"/>
    <property type="match status" value="1"/>
</dbReference>
<feature type="region of interest" description="Disordered" evidence="17">
    <location>
        <begin position="643"/>
        <end position="665"/>
    </location>
</feature>
<dbReference type="CDD" id="cd00200">
    <property type="entry name" value="WD40"/>
    <property type="match status" value="1"/>
</dbReference>
<feature type="compositionally biased region" description="Low complexity" evidence="17">
    <location>
        <begin position="1409"/>
        <end position="1419"/>
    </location>
</feature>
<gene>
    <name evidence="19" type="primary">ZNF106</name>
</gene>
<feature type="compositionally biased region" description="Polar residues" evidence="17">
    <location>
        <begin position="911"/>
        <end position="932"/>
    </location>
</feature>
<keyword evidence="10" id="KW-0832">Ubl conjugation</keyword>
<dbReference type="PANTHER" id="PTHR14435">
    <property type="entry name" value="ZINC FINGER PROTEIN 106"/>
    <property type="match status" value="1"/>
</dbReference>
<feature type="compositionally biased region" description="Polar residues" evidence="17">
    <location>
        <begin position="412"/>
        <end position="425"/>
    </location>
</feature>
<evidence type="ECO:0000259" key="18">
    <source>
        <dbReference type="PROSITE" id="PS00028"/>
    </source>
</evidence>
<evidence type="ECO:0000256" key="15">
    <source>
        <dbReference type="ARBA" id="ARBA00078658"/>
    </source>
</evidence>
<feature type="compositionally biased region" description="Polar residues" evidence="17">
    <location>
        <begin position="1291"/>
        <end position="1305"/>
    </location>
</feature>
<evidence type="ECO:0000256" key="13">
    <source>
        <dbReference type="ARBA" id="ARBA00062748"/>
    </source>
</evidence>
<feature type="compositionally biased region" description="Polar residues" evidence="17">
    <location>
        <begin position="653"/>
        <end position="665"/>
    </location>
</feature>
<evidence type="ECO:0000256" key="5">
    <source>
        <dbReference type="ARBA" id="ARBA00022574"/>
    </source>
</evidence>
<feature type="compositionally biased region" description="Polar residues" evidence="17">
    <location>
        <begin position="1476"/>
        <end position="1500"/>
    </location>
</feature>
<dbReference type="Proteomes" id="UP000002281">
    <property type="component" value="Chromosome 1"/>
</dbReference>
<evidence type="ECO:0000256" key="8">
    <source>
        <dbReference type="ARBA" id="ARBA00022771"/>
    </source>
</evidence>
<dbReference type="InterPro" id="IPR042622">
    <property type="entry name" value="Znf106"/>
</dbReference>
<reference evidence="19 20" key="1">
    <citation type="journal article" date="2009" name="Science">
        <title>Genome sequence, comparative analysis, and population genetics of the domestic horse.</title>
        <authorList>
            <consortium name="Broad Institute Genome Sequencing Platform"/>
            <consortium name="Broad Institute Whole Genome Assembly Team"/>
            <person name="Wade C.M."/>
            <person name="Giulotto E."/>
            <person name="Sigurdsson S."/>
            <person name="Zoli M."/>
            <person name="Gnerre S."/>
            <person name="Imsland F."/>
            <person name="Lear T.L."/>
            <person name="Adelson D.L."/>
            <person name="Bailey E."/>
            <person name="Bellone R.R."/>
            <person name="Bloecker H."/>
            <person name="Distl O."/>
            <person name="Edgar R.C."/>
            <person name="Garber M."/>
            <person name="Leeb T."/>
            <person name="Mauceli E."/>
            <person name="MacLeod J.N."/>
            <person name="Penedo M.C.T."/>
            <person name="Raison J.M."/>
            <person name="Sharpe T."/>
            <person name="Vogel J."/>
            <person name="Andersson L."/>
            <person name="Antczak D.F."/>
            <person name="Biagi T."/>
            <person name="Binns M.M."/>
            <person name="Chowdhary B.P."/>
            <person name="Coleman S.J."/>
            <person name="Della Valle G."/>
            <person name="Fryc S."/>
            <person name="Guerin G."/>
            <person name="Hasegawa T."/>
            <person name="Hill E.W."/>
            <person name="Jurka J."/>
            <person name="Kiialainen A."/>
            <person name="Lindgren G."/>
            <person name="Liu J."/>
            <person name="Magnani E."/>
            <person name="Mickelson J.R."/>
            <person name="Murray J."/>
            <person name="Nergadze S.G."/>
            <person name="Onofrio R."/>
            <person name="Pedroni S."/>
            <person name="Piras M.F."/>
            <person name="Raudsepp T."/>
            <person name="Rocchi M."/>
            <person name="Roeed K.H."/>
            <person name="Ryder O.A."/>
            <person name="Searle S."/>
            <person name="Skow L."/>
            <person name="Swinburne J.E."/>
            <person name="Syvaenen A.C."/>
            <person name="Tozaki T."/>
            <person name="Valberg S.J."/>
            <person name="Vaudin M."/>
            <person name="White J.R."/>
            <person name="Zody M.C."/>
            <person name="Lander E.S."/>
            <person name="Lindblad-Toh K."/>
        </authorList>
    </citation>
    <scope>NUCLEOTIDE SEQUENCE [LARGE SCALE GENOMIC DNA]</scope>
    <source>
        <strain evidence="19 20">Thoroughbred</strain>
    </source>
</reference>
<protein>
    <recommendedName>
        <fullName evidence="14">Zinc finger protein 106</fullName>
    </recommendedName>
    <alternativeName>
        <fullName evidence="15">Zinc finger protein 474</fullName>
    </alternativeName>
</protein>
<dbReference type="InterPro" id="IPR036322">
    <property type="entry name" value="WD40_repeat_dom_sf"/>
</dbReference>
<feature type="compositionally biased region" description="Basic residues" evidence="17">
    <location>
        <begin position="1058"/>
        <end position="1068"/>
    </location>
</feature>
<keyword evidence="9" id="KW-0862">Zinc</keyword>
<feature type="region of interest" description="Disordered" evidence="17">
    <location>
        <begin position="1521"/>
        <end position="1545"/>
    </location>
</feature>
<sequence length="1902" mass="211099">MGRRSAVGSDCHGTQPYLEMDEHMRSMLHHRELENLKGRDSSHECRVCGVTEVGLSAYAKHISGQLHKDNVDAQEREDDGKGEEEEEDYFDKELVQLIKQRKEQSRQDEPSNSSQEINSDDRRPQWRREDRIPYQDRESYSQPAWHHRGPPQREWKWEKDGFNNTRKNNFSHSLRNSGGPRGCSGWHKGVAGGSSTWFHNHGNSGGGWHSNSGTVDWNHSGTGRNSSWHSEGTGGFSSWHVNSSNGNWKSSVRSTNSWNYTGPGDKFQPGRNRNSNCQMEDMTMLWNKKSKSNKYNQERYTWQRQENDKVGTVATYRGPSEEFTSDKFLSEGLLDFNFEQLESQTTKQTDTIPSKIGGKNGSVAREKLRRWTPYPSQKTLDLQSGMKEVTGNKSEMIDKPLFGFSLTNTRAQEPQINETNNSPTRKTQKETHTGSLNHKAASDCTASYEVARECPITEKPEQEHNLNKIPSLKSPLLPIPVTKSVPQKQELKNPSKNTKTNSFFPGEHSTPLNKPTVEDNHGPSYISKLRSSGPHVSKGNKSIFGTQREPDENLIDTLQKAKEVLQCHESLQNPLLSASKKTRNYAKADRNVEESEKGSLKIEFQVHALQDESDGEISDTEKHGTKIGTLGSATTEVLSCSAHTADEKEGEDQNLNTSRKLSTSPCNLAVPQKESELQMTSAASPHSGLLLELKSSLEDAQADDPVKSHAPYETEGFESTSLDAELQKSDMGQPSGPLLPELSKLGFPASLQRDLTRHISLKSKTGAHLPEPNLNSARRIRNISGHRKSETEKESGLKPTLRQILNASRRNVNWEQVIQQVTKKKQELGKGLPRFGIEMVPLVQNEQEVLDLDGEPDLSNLEGFHWEGVSISSSPGLARKRSLSESSVIMDRAPSVYSFFSEEGTGKENEPQQIFSPSNSLRAAQSQKTTMGLKQEVTPLAASLRTGERAENVATRRRHSAQLSSDHTVPLMHLAKDLNSQESSTSPSENQNAQESNGEGNSLSSNASSALAVSSLADAATDSSCTSGAEQNDSQSIRKKRRATGDGSSPELPSLERKNKRRKIKGKKERSQVDQLLNISLREEELSKSLQCMDNNLLQARAALQTAYVEVQRLLMLKQQITMEMSALRTHRIQILQGLQETYEPSERPDQVPCSPTREQRNSRSQASADAMLLPTPFFPVFLEPPSSHVSPSPFRVTTSPAFQAHGVVPAPDSSVQIKQEPMSPEQDENVNAVSRGSVCNASKELLQANREINDSCPVYPVIAATLSLSELTESFHEPSQELKFSVEQGNARNRENIPSSQSAGLPSINKEDEEPAKGNSGSEACTSSFPRLSFASETPLEKEPHSPADQPEQQAESTLTSAETRGNKKKKKLRKKKTLRAAHVPENSDTEQDVFSAKPVRKVKTGKSTKGGKVTTSTWEDSRTGPEQESVRDEPDSDSSLEVLEIPNPQLEVVAIDSSESGEEKPDSPSKKDIWNSTEQNSIETSRSGCDEVSSTSEIGTRYKDGIPVSVAETQTVISSIKGSKNSSEISSEPGDDDEPTEGSFEGHQAAVNAIQIFGNLLYTCSADKTVRAYNLVSRKCIGVFEGHTSKVNCLLVTQTSGKNAALYTGSSDHTIRCYNVKTRECVEQLQLEDRVLCLHSRWRILYAGLANGTVVTFNIKNNKRLEIFECHGPRAVSCLATAQEGARKLLVVGSYDCTISVRDARNGLLLRTLEGHSKTILCMKVVNDLVFSGSSDQSVHAHNIHTGELVRIYKGHNHAVTVVNILGKVMVTACLDKFVRVYELQSHDRLQVYGGHKDMIMCMTIHKSMIYTGCYDGSIQSVRLNLMQNYRCWWHGCSLIFGVVDHLKQHLLTDHTNPNFQTLKCRWKNCDAFFTARKGSKQDAAGHIERHAEDDSKIDS</sequence>
<feature type="compositionally biased region" description="Polar residues" evidence="17">
    <location>
        <begin position="1521"/>
        <end position="1532"/>
    </location>
</feature>
<feature type="region of interest" description="Disordered" evidence="17">
    <location>
        <begin position="611"/>
        <end position="630"/>
    </location>
</feature>
<dbReference type="SUPFAM" id="SSF50978">
    <property type="entry name" value="WD40 repeat-like"/>
    <property type="match status" value="1"/>
</dbReference>
<dbReference type="Gene3D" id="2.130.10.10">
    <property type="entry name" value="YVTN repeat-like/Quinoprotein amine dehydrogenase"/>
    <property type="match status" value="2"/>
</dbReference>
<reference evidence="19" key="2">
    <citation type="submission" date="2025-08" db="UniProtKB">
        <authorList>
            <consortium name="Ensembl"/>
        </authorList>
    </citation>
    <scope>IDENTIFICATION</scope>
    <source>
        <strain evidence="19">Thoroughbred</strain>
    </source>
</reference>
<dbReference type="FunFam" id="2.130.10.10:FF:000114">
    <property type="entry name" value="zinc finger protein 106 isoform X1"/>
    <property type="match status" value="1"/>
</dbReference>
<comment type="subunit">
    <text evidence="13">Interacts with KNOP1. Interacts with TARDBP and NUP107. Interacts (via N-terminus) with RBM39. Interacts with the SH3 domains of FYN and GRB2.</text>
</comment>
<evidence type="ECO:0000256" key="2">
    <source>
        <dbReference type="ARBA" id="ARBA00004604"/>
    </source>
</evidence>
<reference evidence="19" key="3">
    <citation type="submission" date="2025-09" db="UniProtKB">
        <authorList>
            <consortium name="Ensembl"/>
        </authorList>
    </citation>
    <scope>IDENTIFICATION</scope>
    <source>
        <strain evidence="19">Thoroughbred</strain>
    </source>
</reference>
<dbReference type="GO" id="GO:0008270">
    <property type="term" value="F:zinc ion binding"/>
    <property type="evidence" value="ECO:0007669"/>
    <property type="project" value="UniProtKB-KW"/>
</dbReference>
<evidence type="ECO:0000256" key="9">
    <source>
        <dbReference type="ARBA" id="ARBA00022833"/>
    </source>
</evidence>
<keyword evidence="5 16" id="KW-0853">WD repeat</keyword>
<dbReference type="InterPro" id="IPR015943">
    <property type="entry name" value="WD40/YVTN_repeat-like_dom_sf"/>
</dbReference>
<name>A0A9L0SI94_HORSE</name>
<evidence type="ECO:0000256" key="1">
    <source>
        <dbReference type="ARBA" id="ARBA00004324"/>
    </source>
</evidence>
<keyword evidence="6" id="KW-0479">Metal-binding</keyword>
<dbReference type="GeneTree" id="ENSGT00940000157336"/>
<feature type="compositionally biased region" description="Polar residues" evidence="17">
    <location>
        <begin position="1352"/>
        <end position="1365"/>
    </location>
</feature>
<feature type="region of interest" description="Disordered" evidence="17">
    <location>
        <begin position="1021"/>
        <end position="1071"/>
    </location>
</feature>
<dbReference type="Ensembl" id="ENSECAT00000098486.1">
    <property type="protein sequence ID" value="ENSECAP00000073913.1"/>
    <property type="gene ID" value="ENSECAG00000023311.4"/>
</dbReference>
<feature type="compositionally biased region" description="Basic and acidic residues" evidence="17">
    <location>
        <begin position="1463"/>
        <end position="1475"/>
    </location>
</feature>
<feature type="region of interest" description="Disordered" evidence="17">
    <location>
        <begin position="1140"/>
        <end position="1167"/>
    </location>
</feature>
<feature type="domain" description="C2H2-type" evidence="18">
    <location>
        <begin position="1834"/>
        <end position="1857"/>
    </location>
</feature>
<feature type="repeat" description="WD" evidence="16">
    <location>
        <begin position="1586"/>
        <end position="1630"/>
    </location>
</feature>
<evidence type="ECO:0000256" key="7">
    <source>
        <dbReference type="ARBA" id="ARBA00022737"/>
    </source>
</evidence>
<dbReference type="PROSITE" id="PS50082">
    <property type="entry name" value="WD_REPEATS_2"/>
    <property type="match status" value="1"/>
</dbReference>
<dbReference type="InterPro" id="IPR001680">
    <property type="entry name" value="WD40_rpt"/>
</dbReference>
<dbReference type="FunFam" id="2.130.10.10:FF:000195">
    <property type="entry name" value="Zinc finger protein 106"/>
    <property type="match status" value="1"/>
</dbReference>
<keyword evidence="7" id="KW-0677">Repeat</keyword>
<evidence type="ECO:0000256" key="4">
    <source>
        <dbReference type="ARBA" id="ARBA00022553"/>
    </source>
</evidence>
<evidence type="ECO:0000256" key="10">
    <source>
        <dbReference type="ARBA" id="ARBA00022843"/>
    </source>
</evidence>
<comment type="function">
    <text evidence="12">RNA-binding protein. Specifically binds to 5'-GGGGCC-3' sequence repeats in RNA. Essential for maintenance of peripheral motor neuron and skeletal muscle function. Required for normal expression and/or alternative splicing of a number of genes in spinal cord and skeletal muscle, including the neurite outgrowth inhibitor RTN4. Also contributes to normal mitochondrial respiratory function in motor neurons, via an unknown mechanism.</text>
</comment>
<feature type="region of interest" description="Disordered" evidence="17">
    <location>
        <begin position="487"/>
        <end position="518"/>
    </location>
</feature>
<feature type="compositionally biased region" description="Polar residues" evidence="17">
    <location>
        <begin position="487"/>
        <end position="503"/>
    </location>
</feature>
<feature type="region of interest" description="Disordered" evidence="17">
    <location>
        <begin position="1291"/>
        <end position="1502"/>
    </location>
</feature>
<evidence type="ECO:0000256" key="11">
    <source>
        <dbReference type="ARBA" id="ARBA00023242"/>
    </source>
</evidence>
<feature type="compositionally biased region" description="Basic and acidic residues" evidence="17">
    <location>
        <begin position="1421"/>
        <end position="1435"/>
    </location>
</feature>
<keyword evidence="3" id="KW-1017">Isopeptide bond</keyword>
<feature type="region of interest" description="Disordered" evidence="17">
    <location>
        <begin position="902"/>
        <end position="1009"/>
    </location>
</feature>
<dbReference type="InterPro" id="IPR013087">
    <property type="entry name" value="Znf_C2H2_type"/>
</dbReference>
<keyword evidence="4" id="KW-0597">Phosphoprotein</keyword>
<feature type="compositionally biased region" description="Basic and acidic residues" evidence="17">
    <location>
        <begin position="119"/>
        <end position="139"/>
    </location>
</feature>
<organism evidence="19 20">
    <name type="scientific">Equus caballus</name>
    <name type="common">Horse</name>
    <dbReference type="NCBI Taxonomy" id="9796"/>
    <lineage>
        <taxon>Eukaryota</taxon>
        <taxon>Metazoa</taxon>
        <taxon>Chordata</taxon>
        <taxon>Craniata</taxon>
        <taxon>Vertebrata</taxon>
        <taxon>Euteleostomi</taxon>
        <taxon>Mammalia</taxon>
        <taxon>Eutheria</taxon>
        <taxon>Laurasiatheria</taxon>
        <taxon>Perissodactyla</taxon>
        <taxon>Equidae</taxon>
        <taxon>Equus</taxon>
    </lineage>
</organism>
<evidence type="ECO:0000313" key="19">
    <source>
        <dbReference type="Ensembl" id="ENSECAP00000073913.1"/>
    </source>
</evidence>
<dbReference type="GO" id="GO:0005730">
    <property type="term" value="C:nucleolus"/>
    <property type="evidence" value="ECO:0007669"/>
    <property type="project" value="UniProtKB-SubCell"/>
</dbReference>
<keyword evidence="20" id="KW-1185">Reference proteome</keyword>
<feature type="compositionally biased region" description="Basic and acidic residues" evidence="17">
    <location>
        <begin position="100"/>
        <end position="109"/>
    </location>
</feature>
<feature type="compositionally biased region" description="Low complexity" evidence="17">
    <location>
        <begin position="995"/>
        <end position="1009"/>
    </location>
</feature>
<evidence type="ECO:0000256" key="12">
    <source>
        <dbReference type="ARBA" id="ARBA00056374"/>
    </source>
</evidence>
<accession>A0A9L0SI94</accession>
<feature type="compositionally biased region" description="Acidic residues" evidence="17">
    <location>
        <begin position="75"/>
        <end position="90"/>
    </location>
</feature>
<keyword evidence="11" id="KW-0539">Nucleus</keyword>
<evidence type="ECO:0000256" key="16">
    <source>
        <dbReference type="PROSITE-ProRule" id="PRU00221"/>
    </source>
</evidence>
<evidence type="ECO:0000313" key="20">
    <source>
        <dbReference type="Proteomes" id="UP000002281"/>
    </source>
</evidence>
<dbReference type="Pfam" id="PF00400">
    <property type="entry name" value="WD40"/>
    <property type="match status" value="5"/>
</dbReference>
<comment type="subcellular location">
    <subcellularLocation>
        <location evidence="1">Nucleus speckle</location>
    </subcellularLocation>
    <subcellularLocation>
        <location evidence="2">Nucleus</location>
        <location evidence="2">Nucleolus</location>
    </subcellularLocation>
</comment>
<dbReference type="GO" id="GO:0003723">
    <property type="term" value="F:RNA binding"/>
    <property type="evidence" value="ECO:0007669"/>
    <property type="project" value="InterPro"/>
</dbReference>
<feature type="compositionally biased region" description="Polar residues" evidence="17">
    <location>
        <begin position="1320"/>
        <end position="1331"/>
    </location>
</feature>
<dbReference type="InterPro" id="IPR018391">
    <property type="entry name" value="PQQ_b-propeller_rpt"/>
</dbReference>
<keyword evidence="8" id="KW-0863">Zinc-finger</keyword>
<dbReference type="PROSITE" id="PS00028">
    <property type="entry name" value="ZINC_FINGER_C2H2_1"/>
    <property type="match status" value="1"/>
</dbReference>
<evidence type="ECO:0000256" key="14">
    <source>
        <dbReference type="ARBA" id="ARBA00067523"/>
    </source>
</evidence>
<evidence type="ECO:0000256" key="3">
    <source>
        <dbReference type="ARBA" id="ARBA00022499"/>
    </source>
</evidence>